<organism evidence="3">
    <name type="scientific">Gongylonema pulchrum</name>
    <dbReference type="NCBI Taxonomy" id="637853"/>
    <lineage>
        <taxon>Eukaryota</taxon>
        <taxon>Metazoa</taxon>
        <taxon>Ecdysozoa</taxon>
        <taxon>Nematoda</taxon>
        <taxon>Chromadorea</taxon>
        <taxon>Rhabditida</taxon>
        <taxon>Spirurina</taxon>
        <taxon>Spiruromorpha</taxon>
        <taxon>Spiruroidea</taxon>
        <taxon>Gongylonematidae</taxon>
        <taxon>Gongylonema</taxon>
    </lineage>
</organism>
<gene>
    <name evidence="1" type="ORF">GPUH_LOCUS20624</name>
</gene>
<dbReference type="AlphaFoldDB" id="A0A183EI33"/>
<dbReference type="SUPFAM" id="SSF52047">
    <property type="entry name" value="RNI-like"/>
    <property type="match status" value="1"/>
</dbReference>
<sequence length="163" mass="18692">MMLEIITDLLQLAAAVPNLDKLDLSQISDKPCFKTNAVLALPYFRKLKTLIIDGFVARETAGKGMPMRGCSHRLEVPPLHHMQHLEALELNCSYDTLSKILHSLRESNAILYNLKRVHFGVKHCSAIYLELLTWFLSEHRSLRSVRISNALFATTVQLRRFYE</sequence>
<dbReference type="WBParaSite" id="GPUH_0002064901-mRNA-1">
    <property type="protein sequence ID" value="GPUH_0002064901-mRNA-1"/>
    <property type="gene ID" value="GPUH_0002064901"/>
</dbReference>
<evidence type="ECO:0000313" key="3">
    <source>
        <dbReference type="WBParaSite" id="GPUH_0002064901-mRNA-1"/>
    </source>
</evidence>
<evidence type="ECO:0000313" key="2">
    <source>
        <dbReference type="Proteomes" id="UP000271098"/>
    </source>
</evidence>
<dbReference type="EMBL" id="UYRT01090779">
    <property type="protein sequence ID" value="VDN36441.1"/>
    <property type="molecule type" value="Genomic_DNA"/>
</dbReference>
<evidence type="ECO:0000313" key="1">
    <source>
        <dbReference type="EMBL" id="VDN36441.1"/>
    </source>
</evidence>
<protein>
    <submittedName>
        <fullName evidence="3">FBD domain-containing protein</fullName>
    </submittedName>
</protein>
<proteinExistence type="predicted"/>
<dbReference type="Proteomes" id="UP000271098">
    <property type="component" value="Unassembled WGS sequence"/>
</dbReference>
<reference evidence="3" key="1">
    <citation type="submission" date="2016-06" db="UniProtKB">
        <authorList>
            <consortium name="WormBaseParasite"/>
        </authorList>
    </citation>
    <scope>IDENTIFICATION</scope>
</reference>
<keyword evidence="2" id="KW-1185">Reference proteome</keyword>
<dbReference type="OrthoDB" id="5841709at2759"/>
<reference evidence="1 2" key="2">
    <citation type="submission" date="2018-11" db="EMBL/GenBank/DDBJ databases">
        <authorList>
            <consortium name="Pathogen Informatics"/>
        </authorList>
    </citation>
    <scope>NUCLEOTIDE SEQUENCE [LARGE SCALE GENOMIC DNA]</scope>
</reference>
<accession>A0A183EI33</accession>
<name>A0A183EI33_9BILA</name>